<reference evidence="9" key="1">
    <citation type="submission" date="2021-03" db="EMBL/GenBank/DDBJ databases">
        <authorList>
            <person name="Bekaert M."/>
        </authorList>
    </citation>
    <scope>NUCLEOTIDE SEQUENCE</scope>
</reference>
<gene>
    <name evidence="9" type="ORF">MEDL_50807</name>
</gene>
<dbReference type="PANTHER" id="PTHR23023">
    <property type="entry name" value="DIMETHYLANILINE MONOOXYGENASE"/>
    <property type="match status" value="1"/>
</dbReference>
<dbReference type="GO" id="GO:0050661">
    <property type="term" value="F:NADP binding"/>
    <property type="evidence" value="ECO:0007669"/>
    <property type="project" value="InterPro"/>
</dbReference>
<keyword evidence="6 8" id="KW-0560">Oxidoreductase</keyword>
<dbReference type="AlphaFoldDB" id="A0A8S3U886"/>
<evidence type="ECO:0000256" key="5">
    <source>
        <dbReference type="ARBA" id="ARBA00022857"/>
    </source>
</evidence>
<name>A0A8S3U886_MYTED</name>
<keyword evidence="7 8" id="KW-0503">Monooxygenase</keyword>
<accession>A0A8S3U886</accession>
<evidence type="ECO:0000256" key="3">
    <source>
        <dbReference type="ARBA" id="ARBA00022630"/>
    </source>
</evidence>
<dbReference type="EMBL" id="CAJPWZ010002427">
    <property type="protein sequence ID" value="CAG2238364.1"/>
    <property type="molecule type" value="Genomic_DNA"/>
</dbReference>
<dbReference type="FunFam" id="3.50.50.60:FF:000138">
    <property type="entry name" value="Flavin-containing monooxygenase"/>
    <property type="match status" value="1"/>
</dbReference>
<keyword evidence="4 8" id="KW-0274">FAD</keyword>
<dbReference type="SUPFAM" id="SSF51905">
    <property type="entry name" value="FAD/NAD(P)-binding domain"/>
    <property type="match status" value="2"/>
</dbReference>
<evidence type="ECO:0000256" key="4">
    <source>
        <dbReference type="ARBA" id="ARBA00022827"/>
    </source>
</evidence>
<dbReference type="OrthoDB" id="6098892at2759"/>
<dbReference type="Gene3D" id="3.50.50.60">
    <property type="entry name" value="FAD/NAD(P)-binding domain"/>
    <property type="match status" value="3"/>
</dbReference>
<evidence type="ECO:0000256" key="8">
    <source>
        <dbReference type="RuleBase" id="RU361177"/>
    </source>
</evidence>
<dbReference type="EC" id="1.-.-.-" evidence="8"/>
<evidence type="ECO:0000313" key="10">
    <source>
        <dbReference type="Proteomes" id="UP000683360"/>
    </source>
</evidence>
<evidence type="ECO:0000256" key="6">
    <source>
        <dbReference type="ARBA" id="ARBA00023002"/>
    </source>
</evidence>
<dbReference type="Proteomes" id="UP000683360">
    <property type="component" value="Unassembled WGS sequence"/>
</dbReference>
<dbReference type="InterPro" id="IPR050346">
    <property type="entry name" value="FMO-like"/>
</dbReference>
<keyword evidence="10" id="KW-1185">Reference proteome</keyword>
<protein>
    <recommendedName>
        <fullName evidence="8">Flavin-containing monooxygenase</fullName>
        <ecNumber evidence="8">1.-.-.-</ecNumber>
    </recommendedName>
</protein>
<sequence length="389" mass="44405">MASIIMTGRILCIKPLQSVIKSLRYATTASFSRTADAPEKKVAVIGTGVSGISALRNLTSPFGNIKPVAFERSASFGGHWSFTSNKTRDEFGYPPSSAIYCGLRSMNCVFPNVPPFPGIDAFQGRLLHSRDYRQAEEFKGQNVAVVGSSYSGKDVARQLSDFADKVYLTHIDEPIKTVYKNGNVIEKNLGIREIKESSIVLENGKEVHLDAIVMCTGYKYQFPFLSEDIISIQNEHVTPLYKHVLHLDYNSLFVITLLRNVATYPISFNQARFARSVIDGTANLPSKAEMAEDIAREVKWRSENNMTGPMWHYMDTLQWNYDSHLADMGKFEPLSEMLQIYWNFVENHREKDFCNYWKYDYVMNGKKTIEAIKRDEHQEEEHLPYRMVV</sequence>
<evidence type="ECO:0000313" key="9">
    <source>
        <dbReference type="EMBL" id="CAG2238364.1"/>
    </source>
</evidence>
<evidence type="ECO:0000256" key="7">
    <source>
        <dbReference type="ARBA" id="ARBA00023033"/>
    </source>
</evidence>
<proteinExistence type="inferred from homology"/>
<comment type="similarity">
    <text evidence="2 8">Belongs to the FMO family.</text>
</comment>
<dbReference type="GO" id="GO:0050660">
    <property type="term" value="F:flavin adenine dinucleotide binding"/>
    <property type="evidence" value="ECO:0007669"/>
    <property type="project" value="InterPro"/>
</dbReference>
<organism evidence="9 10">
    <name type="scientific">Mytilus edulis</name>
    <name type="common">Blue mussel</name>
    <dbReference type="NCBI Taxonomy" id="6550"/>
    <lineage>
        <taxon>Eukaryota</taxon>
        <taxon>Metazoa</taxon>
        <taxon>Spiralia</taxon>
        <taxon>Lophotrochozoa</taxon>
        <taxon>Mollusca</taxon>
        <taxon>Bivalvia</taxon>
        <taxon>Autobranchia</taxon>
        <taxon>Pteriomorphia</taxon>
        <taxon>Mytilida</taxon>
        <taxon>Mytiloidea</taxon>
        <taxon>Mytilidae</taxon>
        <taxon>Mytilinae</taxon>
        <taxon>Mytilus</taxon>
    </lineage>
</organism>
<evidence type="ECO:0000256" key="1">
    <source>
        <dbReference type="ARBA" id="ARBA00001974"/>
    </source>
</evidence>
<dbReference type="InterPro" id="IPR036188">
    <property type="entry name" value="FAD/NAD-bd_sf"/>
</dbReference>
<comment type="caution">
    <text evidence="9">The sequence shown here is derived from an EMBL/GenBank/DDBJ whole genome shotgun (WGS) entry which is preliminary data.</text>
</comment>
<dbReference type="Pfam" id="PF00743">
    <property type="entry name" value="FMO-like"/>
    <property type="match status" value="3"/>
</dbReference>
<dbReference type="InterPro" id="IPR020946">
    <property type="entry name" value="Flavin_mOase-like"/>
</dbReference>
<comment type="cofactor">
    <cofactor evidence="1 8">
        <name>FAD</name>
        <dbReference type="ChEBI" id="CHEBI:57692"/>
    </cofactor>
</comment>
<keyword evidence="5" id="KW-0521">NADP</keyword>
<evidence type="ECO:0000256" key="2">
    <source>
        <dbReference type="ARBA" id="ARBA00009183"/>
    </source>
</evidence>
<keyword evidence="3 8" id="KW-0285">Flavoprotein</keyword>
<dbReference type="GO" id="GO:0004499">
    <property type="term" value="F:N,N-dimethylaniline monooxygenase activity"/>
    <property type="evidence" value="ECO:0007669"/>
    <property type="project" value="InterPro"/>
</dbReference>